<feature type="region of interest" description="Disordered" evidence="1">
    <location>
        <begin position="81"/>
        <end position="100"/>
    </location>
</feature>
<name>X6LX65_RETFI</name>
<evidence type="ECO:0000313" key="2">
    <source>
        <dbReference type="EMBL" id="ETO05732.1"/>
    </source>
</evidence>
<dbReference type="InterPro" id="IPR031248">
    <property type="entry name" value="RNF213"/>
</dbReference>
<evidence type="ECO:0000313" key="3">
    <source>
        <dbReference type="Proteomes" id="UP000023152"/>
    </source>
</evidence>
<dbReference type="GO" id="GO:0016887">
    <property type="term" value="F:ATP hydrolysis activity"/>
    <property type="evidence" value="ECO:0007669"/>
    <property type="project" value="InterPro"/>
</dbReference>
<dbReference type="EMBL" id="ASPP01027823">
    <property type="protein sequence ID" value="ETO05732.1"/>
    <property type="molecule type" value="Genomic_DNA"/>
</dbReference>
<dbReference type="Gene3D" id="3.40.50.300">
    <property type="entry name" value="P-loop containing nucleotide triphosphate hydrolases"/>
    <property type="match status" value="1"/>
</dbReference>
<dbReference type="PANTHER" id="PTHR22605">
    <property type="entry name" value="RZ-TYPE DOMAIN-CONTAINING PROTEIN"/>
    <property type="match status" value="1"/>
</dbReference>
<dbReference type="Proteomes" id="UP000023152">
    <property type="component" value="Unassembled WGS sequence"/>
</dbReference>
<keyword evidence="3" id="KW-1185">Reference proteome</keyword>
<gene>
    <name evidence="2" type="ORF">RFI_31665</name>
</gene>
<organism evidence="2 3">
    <name type="scientific">Reticulomyxa filosa</name>
    <dbReference type="NCBI Taxonomy" id="46433"/>
    <lineage>
        <taxon>Eukaryota</taxon>
        <taxon>Sar</taxon>
        <taxon>Rhizaria</taxon>
        <taxon>Retaria</taxon>
        <taxon>Foraminifera</taxon>
        <taxon>Monothalamids</taxon>
        <taxon>Reticulomyxidae</taxon>
        <taxon>Reticulomyxa</taxon>
    </lineage>
</organism>
<comment type="caution">
    <text evidence="2">The sequence shown here is derived from an EMBL/GenBank/DDBJ whole genome shotgun (WGS) entry which is preliminary data.</text>
</comment>
<dbReference type="InterPro" id="IPR027417">
    <property type="entry name" value="P-loop_NTPase"/>
</dbReference>
<evidence type="ECO:0000256" key="1">
    <source>
        <dbReference type="SAM" id="MobiDB-lite"/>
    </source>
</evidence>
<reference evidence="2 3" key="1">
    <citation type="journal article" date="2013" name="Curr. Biol.">
        <title>The Genome of the Foraminiferan Reticulomyxa filosa.</title>
        <authorList>
            <person name="Glockner G."/>
            <person name="Hulsmann N."/>
            <person name="Schleicher M."/>
            <person name="Noegel A.A."/>
            <person name="Eichinger L."/>
            <person name="Gallinger C."/>
            <person name="Pawlowski J."/>
            <person name="Sierra R."/>
            <person name="Euteneuer U."/>
            <person name="Pillet L."/>
            <person name="Moustafa A."/>
            <person name="Platzer M."/>
            <person name="Groth M."/>
            <person name="Szafranski K."/>
            <person name="Schliwa M."/>
        </authorList>
    </citation>
    <scope>NUCLEOTIDE SEQUENCE [LARGE SCALE GENOMIC DNA]</scope>
</reference>
<dbReference type="AlphaFoldDB" id="X6LX65"/>
<sequence>MVGLATKTPTIVVGRPGSSKTLAMTTVQSNLSSSSKNRRLTELGFEDFFIMSFQCSKLTTADLIQKRWENAVAFQDKLKRTSASGRESNEKEEKTASSNASGEIVAKVNRSVVLWLDEVGLAEQSPHRPLKVLHKLLEEEDRKIGFIGLSNWRLDAAKMNRMVLHQVTQPNDKELLKTAEAIIAENSSNNNLNQELSVNIMKDRQTSPFDFDFYGYRDFYSLASSLKYSCSVHNELTNDLLVEAVMQNFGGMTQQQTEAFLFPKLARFCYGGALPKSEVIWNKFSPLHLIRNNIEQTRDSQRPDMRNIMLITESPVMWKILFDSGIAAMESTEVIFGSKFSGDVHSTIYLYRTIERVRNAMSNGKLCILLKLEQLYDSLYDVLNQRYQAVDGQKFCRICIGGESIRCRIAKTFRCIVVVSREEAFHECKNSDLHTPVAFLSRFEKFFLDPNLMEQFSFDPLWKLKFDRLQRLVALQFVDYLQFKKHSPFVGFVERYTYISLLMNEIATSKTHDRDESNEKKQEDNDDEIKQASQKCFQLLLQNTSLQHLIDDKNRHRRQFIAYADILDLLEREGANEKNSHVLSKVITHDFQLIGSYVLTKDNHTYVITRDDLSQSSYVPKSEQELADTYQMIVKGSKCMLDTNQMTEIRLKDLRDFVQETDLFTYVLDFFRDHSTPNMHGVLVLACDPVMSESMLMHYLHTQYLVEKAYTSQLKANKENKEVDVLKTLVMLIYSNRVQTQSKESLAQPSYPLIFSSMWKHVFVDALLPADYLNEVQINDINLVDKNTLTQICERIEPNNSKLLENSFELALNSISISARNQYGFYRDIQILKQYLLSEPVDGGDFQRTLRGRLQDVLSDPDNGATACLKAVLKQPLRERGSLRGEFMGNLAQKIKSMLAEILALVFENRTSSLYRSTKEPNTKIDELDGIPDGACFPFSARIHAHLSSFRDTCFEIYERTKQNINERLLEFLILQIHAFIQTTPLKIDLNRLSRAMMQRLLHDVVHLEANATFGLNRFPQQIYNILIDHICEFVDHASMDALKMFGDSKTKKDVAI</sequence>
<feature type="non-terminal residue" evidence="2">
    <location>
        <position position="1057"/>
    </location>
</feature>
<dbReference type="PANTHER" id="PTHR22605:SF1">
    <property type="entry name" value="RZ-TYPE DOMAIN-CONTAINING PROTEIN"/>
    <property type="match status" value="1"/>
</dbReference>
<accession>X6LX65</accession>
<dbReference type="GO" id="GO:0004842">
    <property type="term" value="F:ubiquitin-protein transferase activity"/>
    <property type="evidence" value="ECO:0007669"/>
    <property type="project" value="InterPro"/>
</dbReference>
<proteinExistence type="predicted"/>
<protein>
    <submittedName>
        <fullName evidence="2">Uncharacterized protein</fullName>
    </submittedName>
</protein>
<dbReference type="SUPFAM" id="SSF52540">
    <property type="entry name" value="P-loop containing nucleoside triphosphate hydrolases"/>
    <property type="match status" value="1"/>
</dbReference>